<evidence type="ECO:0000256" key="4">
    <source>
        <dbReference type="ARBA" id="ARBA00022723"/>
    </source>
</evidence>
<comment type="caution">
    <text evidence="11">Lacks conserved residue(s) required for the propagation of feature annotation.</text>
</comment>
<feature type="binding site" evidence="11">
    <location>
        <position position="147"/>
    </location>
    <ligand>
        <name>NAD(+)</name>
        <dbReference type="ChEBI" id="CHEBI:57540"/>
    </ligand>
</feature>
<evidence type="ECO:0000256" key="12">
    <source>
        <dbReference type="RuleBase" id="RU000618"/>
    </source>
</evidence>
<dbReference type="InterPro" id="IPR003583">
    <property type="entry name" value="Hlx-hairpin-Hlx_DNA-bd_motif"/>
</dbReference>
<keyword evidence="9 11" id="KW-0234">DNA repair</keyword>
<dbReference type="InterPro" id="IPR013840">
    <property type="entry name" value="DNAligase_N"/>
</dbReference>
<dbReference type="Gene3D" id="1.10.287.610">
    <property type="entry name" value="Helix hairpin bin"/>
    <property type="match status" value="1"/>
</dbReference>
<dbReference type="Pfam" id="PF01653">
    <property type="entry name" value="DNA_ligase_aden"/>
    <property type="match status" value="1"/>
</dbReference>
<evidence type="ECO:0000256" key="6">
    <source>
        <dbReference type="ARBA" id="ARBA00022833"/>
    </source>
</evidence>
<evidence type="ECO:0000256" key="5">
    <source>
        <dbReference type="ARBA" id="ARBA00022763"/>
    </source>
</evidence>
<dbReference type="InterPro" id="IPR036420">
    <property type="entry name" value="BRCT_dom_sf"/>
</dbReference>
<feature type="binding site" evidence="11">
    <location>
        <position position="184"/>
    </location>
    <ligand>
        <name>NAD(+)</name>
        <dbReference type="ChEBI" id="CHEBI:57540"/>
    </ligand>
</feature>
<feature type="binding site" evidence="11">
    <location>
        <position position="124"/>
    </location>
    <ligand>
        <name>NAD(+)</name>
        <dbReference type="ChEBI" id="CHEBI:57540"/>
    </ligand>
</feature>
<dbReference type="InterPro" id="IPR033136">
    <property type="entry name" value="DNA_ligase_CS"/>
</dbReference>
<reference evidence="14 15" key="1">
    <citation type="submission" date="2024-03" db="EMBL/GenBank/DDBJ databases">
        <title>Analysis of soft rot Pectobacteriaceae population diversity in US potato growing regions between 2016 and 2022.</title>
        <authorList>
            <person name="Ma X."/>
            <person name="Zhang X."/>
            <person name="Stodghill P."/>
            <person name="Rioux R."/>
            <person name="Babler B."/>
            <person name="Shrestha S."/>
            <person name="Babler B."/>
            <person name="Rivedal H."/>
            <person name="Frost K."/>
            <person name="Hao J."/>
            <person name="Secor G."/>
            <person name="Swingle B."/>
        </authorList>
    </citation>
    <scope>NUCLEOTIDE SEQUENCE [LARGE SCALE GENOMIC DNA]</scope>
    <source>
        <strain evidence="14 15">SR64</strain>
    </source>
</reference>
<feature type="binding site" evidence="11">
    <location>
        <position position="422"/>
    </location>
    <ligand>
        <name>Zn(2+)</name>
        <dbReference type="ChEBI" id="CHEBI:29105"/>
    </ligand>
</feature>
<feature type="binding site" evidence="11">
    <location>
        <begin position="92"/>
        <end position="93"/>
    </location>
    <ligand>
        <name>NAD(+)</name>
        <dbReference type="ChEBI" id="CHEBI:57540"/>
    </ligand>
</feature>
<name>A0ABU8JFS1_DICCH</name>
<keyword evidence="15" id="KW-1185">Reference proteome</keyword>
<dbReference type="Gene3D" id="3.40.50.10190">
    <property type="entry name" value="BRCT domain"/>
    <property type="match status" value="1"/>
</dbReference>
<evidence type="ECO:0000256" key="10">
    <source>
        <dbReference type="ARBA" id="ARBA00034005"/>
    </source>
</evidence>
<evidence type="ECO:0000256" key="2">
    <source>
        <dbReference type="ARBA" id="ARBA00022598"/>
    </source>
</evidence>
<accession>A0ABU8JFS1</accession>
<evidence type="ECO:0000256" key="3">
    <source>
        <dbReference type="ARBA" id="ARBA00022705"/>
    </source>
</evidence>
<dbReference type="Gene3D" id="6.20.10.30">
    <property type="match status" value="1"/>
</dbReference>
<dbReference type="SMART" id="SM00278">
    <property type="entry name" value="HhH1"/>
    <property type="match status" value="4"/>
</dbReference>
<dbReference type="SUPFAM" id="SSF50249">
    <property type="entry name" value="Nucleic acid-binding proteins"/>
    <property type="match status" value="1"/>
</dbReference>
<dbReference type="CDD" id="cd00114">
    <property type="entry name" value="LIGANc"/>
    <property type="match status" value="1"/>
</dbReference>
<evidence type="ECO:0000259" key="13">
    <source>
        <dbReference type="PROSITE" id="PS50172"/>
    </source>
</evidence>
<dbReference type="PIRSF" id="PIRSF001604">
    <property type="entry name" value="LigA"/>
    <property type="match status" value="1"/>
</dbReference>
<dbReference type="InterPro" id="IPR001679">
    <property type="entry name" value="DNA_ligase"/>
</dbReference>
<dbReference type="SUPFAM" id="SSF52113">
    <property type="entry name" value="BRCT domain"/>
    <property type="match status" value="1"/>
</dbReference>
<dbReference type="SUPFAM" id="SSF47781">
    <property type="entry name" value="RuvA domain 2-like"/>
    <property type="match status" value="1"/>
</dbReference>
<keyword evidence="5 11" id="KW-0227">DNA damage</keyword>
<dbReference type="EMBL" id="JBBBOO010000001">
    <property type="protein sequence ID" value="MEI7062108.1"/>
    <property type="molecule type" value="Genomic_DNA"/>
</dbReference>
<comment type="function">
    <text evidence="1 11">DNA ligase that catalyzes the formation of phosphodiester linkages between 5'-phosphoryl and 3'-hydroxyl groups in double-stranded DNA using NAD as a coenzyme and as the energy source for the reaction. It is essential for DNA replication and repair of damaged DNA.</text>
</comment>
<keyword evidence="3 11" id="KW-0235">DNA replication</keyword>
<dbReference type="InterPro" id="IPR001357">
    <property type="entry name" value="BRCT_dom"/>
</dbReference>
<dbReference type="PROSITE" id="PS01055">
    <property type="entry name" value="DNA_LIGASE_N1"/>
    <property type="match status" value="1"/>
</dbReference>
<comment type="caution">
    <text evidence="14">The sequence shown here is derived from an EMBL/GenBank/DDBJ whole genome shotgun (WGS) entry which is preliminary data.</text>
</comment>
<evidence type="ECO:0000256" key="9">
    <source>
        <dbReference type="ARBA" id="ARBA00023204"/>
    </source>
</evidence>
<dbReference type="Gene3D" id="1.10.150.20">
    <property type="entry name" value="5' to 3' exonuclease, C-terminal subdomain"/>
    <property type="match status" value="2"/>
</dbReference>
<dbReference type="Pfam" id="PF00533">
    <property type="entry name" value="BRCT"/>
    <property type="match status" value="1"/>
</dbReference>
<dbReference type="PANTHER" id="PTHR23389">
    <property type="entry name" value="CHROMOSOME TRANSMISSION FIDELITY FACTOR 18"/>
    <property type="match status" value="1"/>
</dbReference>
<comment type="catalytic activity">
    <reaction evidence="10 11 12">
        <text>NAD(+) + (deoxyribonucleotide)n-3'-hydroxyl + 5'-phospho-(deoxyribonucleotide)m = (deoxyribonucleotide)n+m + AMP + beta-nicotinamide D-nucleotide.</text>
        <dbReference type="EC" id="6.5.1.2"/>
    </reaction>
</comment>
<dbReference type="Gene3D" id="2.40.50.140">
    <property type="entry name" value="Nucleic acid-binding proteins"/>
    <property type="match status" value="1"/>
</dbReference>
<dbReference type="Gene3D" id="3.30.470.30">
    <property type="entry name" value="DNA ligase/mRNA capping enzyme"/>
    <property type="match status" value="1"/>
</dbReference>
<keyword evidence="11" id="KW-0464">Manganese</keyword>
<dbReference type="PROSITE" id="PS01056">
    <property type="entry name" value="DNA_LIGASE_N2"/>
    <property type="match status" value="1"/>
</dbReference>
<sequence>MLEKESKPANDISTVSVQIEALRAQLRYHEYKYHVEDAPEIPDAEYDKLMNALKVLEQAHPERVTPDSPTQRVGAAPLDAFDTVAHEVPMLSLDNVFDETSFLAFSKRINDRLKHDGELTFCCELKLDGLAVSLLYENGVLVRAATRGDGATGENITANIRTIGAIPLRLHGDNIPQRLEVRGEVFMKHKGFEALNEEARRAGGKVFANPRNAAAGSLRQLDPRITATRPLTFLCYGVGLVEGGALPDTHWLRLMQFRDWGLPVSDRIRLCTGSDAVLDFYRQVEQERGALGFDIDGVVIKVNELTLQERLGFVARAPRWAVAFKFPAQEQLTWLRDVEFQVGRTGAITPVARLEPVAVAGVVVSNATLHNADEIERLGVQIGDQVAVRRAGDVIPQIVSVVLSERPADARPVVFPTHCPVCGSDVERVEGEAVARCTGGLFCAAQRKEALKHFVSRRALDVEGMGDKIIDQLVEKEYVKTPADLFRLDIGILTRLERMGPKSAQNLVNALNKAKSTTFARFLYALGIRDVGEATAANLAAHFGTLEALQAADLDALQQVQDVGIVVATHVRNFLDEAHNQQVIQELIGDDVGLHWPDPVVVNVEALTSPFAGKTVVLTGSLSLLSRDEAKDRLTALGAKVSGSVSKKTDLVIAGEAAGSKLTKAQELGIDVIDEAEMMRLLG</sequence>
<dbReference type="InterPro" id="IPR013839">
    <property type="entry name" value="DNAligase_adenylation"/>
</dbReference>
<feature type="domain" description="BRCT" evidence="13">
    <location>
        <begin position="606"/>
        <end position="683"/>
    </location>
</feature>
<dbReference type="SMART" id="SM00532">
    <property type="entry name" value="LIGANc"/>
    <property type="match status" value="1"/>
</dbReference>
<dbReference type="InterPro" id="IPR004149">
    <property type="entry name" value="Znf_DNAligase_C4"/>
</dbReference>
<evidence type="ECO:0000256" key="7">
    <source>
        <dbReference type="ARBA" id="ARBA00022842"/>
    </source>
</evidence>
<dbReference type="InterPro" id="IPR018239">
    <property type="entry name" value="DNA_ligase_AS"/>
</dbReference>
<dbReference type="InterPro" id="IPR004150">
    <property type="entry name" value="NAD_DNA_ligase_OB"/>
</dbReference>
<dbReference type="NCBIfam" id="NF005932">
    <property type="entry name" value="PRK07956.1"/>
    <property type="match status" value="1"/>
</dbReference>
<dbReference type="InterPro" id="IPR012340">
    <property type="entry name" value="NA-bd_OB-fold"/>
</dbReference>
<keyword evidence="4 11" id="KW-0479">Metal-binding</keyword>
<protein>
    <recommendedName>
        <fullName evidence="11 12">DNA ligase</fullName>
        <ecNumber evidence="11 12">6.5.1.2</ecNumber>
    </recommendedName>
    <alternativeName>
        <fullName evidence="11">Polydeoxyribonucleotide synthase [NAD(+)]</fullName>
    </alternativeName>
</protein>
<dbReference type="InterPro" id="IPR010994">
    <property type="entry name" value="RuvA_2-like"/>
</dbReference>
<feature type="active site" description="N6-AMP-lysine intermediate" evidence="11">
    <location>
        <position position="126"/>
    </location>
</feature>
<dbReference type="SMART" id="SM00292">
    <property type="entry name" value="BRCT"/>
    <property type="match status" value="1"/>
</dbReference>
<keyword evidence="7 11" id="KW-0460">Magnesium</keyword>
<dbReference type="SUPFAM" id="SSF56091">
    <property type="entry name" value="DNA ligase/mRNA capping enzyme, catalytic domain"/>
    <property type="match status" value="1"/>
</dbReference>
<evidence type="ECO:0000313" key="15">
    <source>
        <dbReference type="Proteomes" id="UP001359469"/>
    </source>
</evidence>
<dbReference type="HAMAP" id="MF_01588">
    <property type="entry name" value="DNA_ligase_A"/>
    <property type="match status" value="1"/>
</dbReference>
<feature type="binding site" evidence="11">
    <location>
        <position position="419"/>
    </location>
    <ligand>
        <name>Zn(2+)</name>
        <dbReference type="ChEBI" id="CHEBI:29105"/>
    </ligand>
</feature>
<dbReference type="GO" id="GO:0003911">
    <property type="term" value="F:DNA ligase (NAD+) activity"/>
    <property type="evidence" value="ECO:0007669"/>
    <property type="project" value="UniProtKB-EC"/>
</dbReference>
<keyword evidence="2 11" id="KW-0436">Ligase</keyword>
<keyword evidence="8 11" id="KW-0520">NAD</keyword>
<dbReference type="Pfam" id="PF03120">
    <property type="entry name" value="OB_DNA_ligase"/>
    <property type="match status" value="1"/>
</dbReference>
<gene>
    <name evidence="11 14" type="primary">ligA</name>
    <name evidence="14" type="ORF">WCU84_00225</name>
</gene>
<evidence type="ECO:0000256" key="1">
    <source>
        <dbReference type="ARBA" id="ARBA00004067"/>
    </source>
</evidence>
<keyword evidence="6 11" id="KW-0862">Zinc</keyword>
<dbReference type="Pfam" id="PF03119">
    <property type="entry name" value="DNA_ligase_ZBD"/>
    <property type="match status" value="1"/>
</dbReference>
<dbReference type="Proteomes" id="UP001359469">
    <property type="component" value="Unassembled WGS sequence"/>
</dbReference>
<feature type="binding site" evidence="11">
    <location>
        <position position="443"/>
    </location>
    <ligand>
        <name>Zn(2+)</name>
        <dbReference type="ChEBI" id="CHEBI:29105"/>
    </ligand>
</feature>
<dbReference type="CDD" id="cd17748">
    <property type="entry name" value="BRCT_DNA_ligase_like"/>
    <property type="match status" value="1"/>
</dbReference>
<dbReference type="RefSeq" id="WP_050583256.1">
    <property type="nucleotide sequence ID" value="NZ_JAFCAF010000009.1"/>
</dbReference>
<comment type="cofactor">
    <cofactor evidence="11">
        <name>Mg(2+)</name>
        <dbReference type="ChEBI" id="CHEBI:18420"/>
    </cofactor>
    <cofactor evidence="11">
        <name>Mn(2+)</name>
        <dbReference type="ChEBI" id="CHEBI:29035"/>
    </cofactor>
</comment>
<dbReference type="PANTHER" id="PTHR23389:SF9">
    <property type="entry name" value="DNA LIGASE"/>
    <property type="match status" value="1"/>
</dbReference>
<feature type="binding site" evidence="11">
    <location>
        <begin position="43"/>
        <end position="47"/>
    </location>
    <ligand>
        <name>NAD(+)</name>
        <dbReference type="ChEBI" id="CHEBI:57540"/>
    </ligand>
</feature>
<feature type="binding site" evidence="11">
    <location>
        <position position="325"/>
    </location>
    <ligand>
        <name>NAD(+)</name>
        <dbReference type="ChEBI" id="CHEBI:57540"/>
    </ligand>
</feature>
<dbReference type="PROSITE" id="PS50172">
    <property type="entry name" value="BRCT"/>
    <property type="match status" value="1"/>
</dbReference>
<organism evidence="14 15">
    <name type="scientific">Dickeya chrysanthemi</name>
    <name type="common">Pectobacterium chrysanthemi</name>
    <name type="synonym">Erwinia chrysanthemi</name>
    <dbReference type="NCBI Taxonomy" id="556"/>
    <lineage>
        <taxon>Bacteria</taxon>
        <taxon>Pseudomonadati</taxon>
        <taxon>Pseudomonadota</taxon>
        <taxon>Gammaproteobacteria</taxon>
        <taxon>Enterobacterales</taxon>
        <taxon>Pectobacteriaceae</taxon>
        <taxon>Dickeya</taxon>
    </lineage>
</organism>
<dbReference type="NCBIfam" id="TIGR00575">
    <property type="entry name" value="dnlj"/>
    <property type="match status" value="1"/>
</dbReference>
<proteinExistence type="inferred from homology"/>
<dbReference type="Pfam" id="PF12826">
    <property type="entry name" value="HHH_2"/>
    <property type="match status" value="1"/>
</dbReference>
<evidence type="ECO:0000256" key="11">
    <source>
        <dbReference type="HAMAP-Rule" id="MF_01588"/>
    </source>
</evidence>
<dbReference type="EC" id="6.5.1.2" evidence="11 12"/>
<comment type="similarity">
    <text evidence="11">Belongs to the NAD-dependent DNA ligase family. LigA subfamily.</text>
</comment>
<evidence type="ECO:0000256" key="8">
    <source>
        <dbReference type="ARBA" id="ARBA00023027"/>
    </source>
</evidence>
<dbReference type="Pfam" id="PF14520">
    <property type="entry name" value="HHH_5"/>
    <property type="match status" value="1"/>
</dbReference>
<feature type="binding site" evidence="11">
    <location>
        <position position="301"/>
    </location>
    <ligand>
        <name>NAD(+)</name>
        <dbReference type="ChEBI" id="CHEBI:57540"/>
    </ligand>
</feature>
<evidence type="ECO:0000313" key="14">
    <source>
        <dbReference type="EMBL" id="MEI7062108.1"/>
    </source>
</evidence>
<dbReference type="InterPro" id="IPR041663">
    <property type="entry name" value="DisA/LigA_HHH"/>
</dbReference>